<geneLocation type="mitochondrion" evidence="2"/>
<evidence type="ECO:0000256" key="1">
    <source>
        <dbReference type="SAM" id="Phobius"/>
    </source>
</evidence>
<dbReference type="EMBL" id="GU138662">
    <property type="protein sequence ID" value="ACZ43908.1"/>
    <property type="molecule type" value="Genomic_DNA"/>
</dbReference>
<sequence>MKEYIKFIIKNSIELDDDILENQIKIEDDINEIEKVQKQKTNLITWSNLFYIIGIISLIGISIYLYNNDWFIINEHINKIGHLKELDDIGNILYKLSTELSKSCTVKSWEIIHKVLKDLEKESFDGLEMITELEKLKKINTLFPGQFSTNHDSFEKSLIKLINFLKEIF</sequence>
<feature type="transmembrane region" description="Helical" evidence="1">
    <location>
        <begin position="43"/>
        <end position="66"/>
    </location>
</feature>
<dbReference type="RefSeq" id="YP_003734806.1">
    <property type="nucleotide sequence ID" value="NC_014280.1"/>
</dbReference>
<protein>
    <submittedName>
        <fullName evidence="2">Orf169</fullName>
    </submittedName>
</protein>
<reference evidence="2" key="1">
    <citation type="journal article" date="2010" name="Genome Biol.">
        <title>Genome sequence of the necrotrophic plant pathogen Pythium ultimum reveals original pathogenicity mechanisms and effector repertoire.</title>
        <authorList>
            <person name="Levesque C.A."/>
            <person name="Brouwer H."/>
            <person name="Cano L."/>
            <person name="Hamilton J.P."/>
            <person name="Holt C."/>
            <person name="Huitema E."/>
            <person name="Raffaele S."/>
            <person name="Robideau G.P."/>
            <person name="Thines M."/>
            <person name="Win J."/>
            <person name="Zerillo M.M."/>
            <person name="Beakes G.W."/>
            <person name="Boore J.L."/>
            <person name="Busam D."/>
            <person name="Dumas B."/>
            <person name="Ferriera S."/>
            <person name="Fuerstenberg S.I."/>
            <person name="Gachon C.M."/>
            <person name="Gaulin E."/>
            <person name="Govers F."/>
            <person name="Grenville-Briggs L."/>
            <person name="Horner N."/>
            <person name="Hostetler J."/>
            <person name="Jiang R.H."/>
            <person name="Johnson J."/>
            <person name="Krajaejun T."/>
            <person name="Lin H."/>
            <person name="Meijer H.J."/>
            <person name="Moore B."/>
            <person name="Morris P."/>
            <person name="Phuntmart V."/>
            <person name="Puiu D."/>
            <person name="Shetty J."/>
            <person name="Stajich J.E."/>
            <person name="Tripathy S."/>
            <person name="Wawra S."/>
            <person name="van West P."/>
            <person name="Whitty B.R."/>
            <person name="Coutinho P.M."/>
            <person name="Henrissat B."/>
            <person name="Martin F."/>
            <person name="Thomas P.D."/>
            <person name="Tyler B.M."/>
            <person name="De Vries R.P."/>
            <person name="Kamoun S."/>
            <person name="Yandell M."/>
            <person name="Tisserat N."/>
            <person name="Buell C.R."/>
        </authorList>
    </citation>
    <scope>NUCLEOTIDE SEQUENCE</scope>
</reference>
<gene>
    <name evidence="2" type="primary">orf169</name>
</gene>
<evidence type="ECO:0000313" key="2">
    <source>
        <dbReference type="EMBL" id="ACZ43908.1"/>
    </source>
</evidence>
<name>D8WJ59_GLOUL</name>
<accession>D8WJ59</accession>
<proteinExistence type="predicted"/>
<dbReference type="GeneID" id="9385287"/>
<keyword evidence="1" id="KW-1133">Transmembrane helix</keyword>
<keyword evidence="1" id="KW-0472">Membrane</keyword>
<keyword evidence="1" id="KW-0812">Transmembrane</keyword>
<keyword evidence="2" id="KW-0496">Mitochondrion</keyword>
<dbReference type="AlphaFoldDB" id="D8WJ59"/>
<organism evidence="2">
    <name type="scientific">Globisporangium ultimum</name>
    <name type="common">Pythium ultimum</name>
    <dbReference type="NCBI Taxonomy" id="2052682"/>
    <lineage>
        <taxon>Eukaryota</taxon>
        <taxon>Sar</taxon>
        <taxon>Stramenopiles</taxon>
        <taxon>Oomycota</taxon>
        <taxon>Peronosporomycetes</taxon>
        <taxon>Pythiales</taxon>
        <taxon>Pythiaceae</taxon>
        <taxon>Globisporangium</taxon>
    </lineage>
</organism>